<feature type="disulfide bond" evidence="13">
    <location>
        <begin position="904"/>
        <end position="931"/>
    </location>
</feature>
<dbReference type="CDD" id="cd00057">
    <property type="entry name" value="FA58C"/>
    <property type="match status" value="1"/>
</dbReference>
<evidence type="ECO:0000256" key="2">
    <source>
        <dbReference type="ARBA" id="ARBA00010241"/>
    </source>
</evidence>
<feature type="transmembrane region" description="Helical" evidence="16">
    <location>
        <begin position="1677"/>
        <end position="1699"/>
    </location>
</feature>
<dbReference type="PROSITE" id="PS50026">
    <property type="entry name" value="EGF_3"/>
    <property type="match status" value="2"/>
</dbReference>
<dbReference type="InterPro" id="IPR043976">
    <property type="entry name" value="GOLGA_cons_dom"/>
</dbReference>
<comment type="similarity">
    <text evidence="2">Belongs to the neurexin family.</text>
</comment>
<evidence type="ECO:0000256" key="6">
    <source>
        <dbReference type="ARBA" id="ARBA00022737"/>
    </source>
</evidence>
<feature type="domain" description="Laminin G" evidence="18">
    <location>
        <begin position="163"/>
        <end position="344"/>
    </location>
</feature>
<evidence type="ECO:0000259" key="17">
    <source>
        <dbReference type="PROSITE" id="PS50022"/>
    </source>
</evidence>
<evidence type="ECO:0000259" key="18">
    <source>
        <dbReference type="PROSITE" id="PS50025"/>
    </source>
</evidence>
<evidence type="ECO:0000313" key="22">
    <source>
        <dbReference type="RefSeq" id="XP_012888635.1"/>
    </source>
</evidence>
<comment type="subcellular location">
    <subcellularLocation>
        <location evidence="1">Membrane</location>
        <topology evidence="1">Single-pass type I membrane protein</topology>
    </subcellularLocation>
</comment>
<keyword evidence="3 12" id="KW-0245">EGF-like domain</keyword>
<dbReference type="PANTHER" id="PTHR15036:SF36">
    <property type="entry name" value="CONTACTIN-ASSOCIATED PROTEIN-LIKE 3-RELATED"/>
    <property type="match status" value="1"/>
</dbReference>
<dbReference type="Gene3D" id="2.60.120.1000">
    <property type="match status" value="1"/>
</dbReference>
<keyword evidence="8 16" id="KW-1133">Transmembrane helix</keyword>
<evidence type="ECO:0000256" key="1">
    <source>
        <dbReference type="ARBA" id="ARBA00004479"/>
    </source>
</evidence>
<dbReference type="InterPro" id="IPR013320">
    <property type="entry name" value="ConA-like_dom_sf"/>
</dbReference>
<evidence type="ECO:0000256" key="7">
    <source>
        <dbReference type="ARBA" id="ARBA00022889"/>
    </source>
</evidence>
<feature type="domain" description="EGF-like" evidence="19">
    <location>
        <begin position="528"/>
        <end position="565"/>
    </location>
</feature>
<feature type="coiled-coil region" evidence="14">
    <location>
        <begin position="1315"/>
        <end position="1349"/>
    </location>
</feature>
<dbReference type="InterPro" id="IPR008979">
    <property type="entry name" value="Galactose-bd-like_sf"/>
</dbReference>
<keyword evidence="9 16" id="KW-0472">Membrane</keyword>
<proteinExistence type="inferred from homology"/>
<dbReference type="SMART" id="SM00181">
    <property type="entry name" value="EGF"/>
    <property type="match status" value="2"/>
</dbReference>
<feature type="domain" description="EGF-like" evidence="19">
    <location>
        <begin position="932"/>
        <end position="970"/>
    </location>
</feature>
<dbReference type="PROSITE" id="PS50025">
    <property type="entry name" value="LAM_G_DOMAIN"/>
    <property type="match status" value="4"/>
</dbReference>
<dbReference type="InterPro" id="IPR036056">
    <property type="entry name" value="Fibrinogen-like_C"/>
</dbReference>
<dbReference type="GO" id="GO:0016020">
    <property type="term" value="C:membrane"/>
    <property type="evidence" value="ECO:0007669"/>
    <property type="project" value="UniProtKB-SubCell"/>
</dbReference>
<dbReference type="Gene3D" id="2.60.120.200">
    <property type="match status" value="4"/>
</dbReference>
<dbReference type="FunFam" id="2.60.120.200:FF:000026">
    <property type="entry name" value="contactin-associated protein-like 4 isoform X1"/>
    <property type="match status" value="1"/>
</dbReference>
<keyword evidence="7" id="KW-0130">Cell adhesion</keyword>
<feature type="region of interest" description="Disordered" evidence="15">
    <location>
        <begin position="1231"/>
        <end position="1301"/>
    </location>
</feature>
<keyword evidence="10 13" id="KW-1015">Disulfide bond</keyword>
<evidence type="ECO:0000256" key="3">
    <source>
        <dbReference type="ARBA" id="ARBA00022536"/>
    </source>
</evidence>
<dbReference type="Pfam" id="PF15070">
    <property type="entry name" value="GOLGA2L5"/>
    <property type="match status" value="1"/>
</dbReference>
<dbReference type="PROSITE" id="PS01286">
    <property type="entry name" value="FA58C_2"/>
    <property type="match status" value="1"/>
</dbReference>
<accession>A0A1S3GIV3</accession>
<gene>
    <name evidence="22" type="primary">LOC105998471</name>
</gene>
<dbReference type="CDD" id="cd00054">
    <property type="entry name" value="EGF_CA"/>
    <property type="match status" value="2"/>
</dbReference>
<dbReference type="PROSITE" id="PS01285">
    <property type="entry name" value="FA58C_1"/>
    <property type="match status" value="1"/>
</dbReference>
<keyword evidence="4 16" id="KW-0812">Transmembrane</keyword>
<dbReference type="SUPFAM" id="SSF57196">
    <property type="entry name" value="EGF/Laminin"/>
    <property type="match status" value="1"/>
</dbReference>
<dbReference type="InParanoid" id="A0A1S3GIV3"/>
<dbReference type="RefSeq" id="XP_012888635.1">
    <property type="nucleotide sequence ID" value="XM_013033181.1"/>
</dbReference>
<keyword evidence="6" id="KW-0677">Repeat</keyword>
<feature type="domain" description="Laminin G" evidence="18">
    <location>
        <begin position="350"/>
        <end position="526"/>
    </location>
</feature>
<feature type="coiled-coil region" evidence="14">
    <location>
        <begin position="1392"/>
        <end position="1600"/>
    </location>
</feature>
<feature type="compositionally biased region" description="Basic residues" evidence="15">
    <location>
        <begin position="1246"/>
        <end position="1255"/>
    </location>
</feature>
<comment type="caution">
    <text evidence="12">Lacks conserved residue(s) required for the propagation of feature annotation.</text>
</comment>
<evidence type="ECO:0000256" key="16">
    <source>
        <dbReference type="SAM" id="Phobius"/>
    </source>
</evidence>
<dbReference type="PROSITE" id="PS50022">
    <property type="entry name" value="FA58C_3"/>
    <property type="match status" value="1"/>
</dbReference>
<evidence type="ECO:0000256" key="11">
    <source>
        <dbReference type="ARBA" id="ARBA00023180"/>
    </source>
</evidence>
<dbReference type="Proteomes" id="UP000081671">
    <property type="component" value="Unplaced"/>
</dbReference>
<feature type="non-terminal residue" evidence="22">
    <location>
        <position position="1724"/>
    </location>
</feature>
<evidence type="ECO:0000256" key="5">
    <source>
        <dbReference type="ARBA" id="ARBA00022729"/>
    </source>
</evidence>
<evidence type="ECO:0000256" key="12">
    <source>
        <dbReference type="PROSITE-ProRule" id="PRU00076"/>
    </source>
</evidence>
<evidence type="ECO:0000256" key="13">
    <source>
        <dbReference type="PROSITE-ProRule" id="PRU00122"/>
    </source>
</evidence>
<dbReference type="InterPro" id="IPR002181">
    <property type="entry name" value="Fibrinogen_a/b/g_C_dom"/>
</dbReference>
<keyword evidence="11" id="KW-0325">Glycoprotein</keyword>
<feature type="domain" description="Laminin G" evidence="18">
    <location>
        <begin position="992"/>
        <end position="1178"/>
    </location>
</feature>
<dbReference type="PANTHER" id="PTHR15036">
    <property type="entry name" value="PIKACHURIN-LIKE PROTEIN"/>
    <property type="match status" value="1"/>
</dbReference>
<evidence type="ECO:0000259" key="20">
    <source>
        <dbReference type="PROSITE" id="PS51406"/>
    </source>
</evidence>
<sequence length="1724" mass="190535">MVLDLGLKGKCDAPLTSALPRASFSSSSALSSSHGPGFASLHRRDGAGGWTPLVSDQHQWLQIDLGERMKVTAVATQGGYGSSNWVTSYLLMSSDSGRNWKQYRQEESIWGFPGNTNSDSVVHCSLQSPFETRFLRFLPLAWNPKGRIGMRVEVYGCAYRSEVVHFDGKSSLLYTFIQKSTTPTKEVISLNFNSRKSDGILFHRQGRNGKNFTLELAQGKLVLSLNSGEANMSSLDVPAALSLGSLMDDQHWHSILLELYSTHGSLTVDKYTQLFQAQPGSSYLDLGYKISFGGIPEHGKLSTFPHKNFDGCFENLFYNGVDITDLSKKYKSQILFMGNVSFSCSQPQTVPMTFLSSRSYLALPHTNGEDIVAIAFQFRTWNRAGLLLTSQLSHRSGNLVLFLGDGKLKLSLSSRGHPVKTIIAGDGLNDGQWHSVSLSSKGNHVNMKVDSNAASAAHTLSGWMGPSDSYYFGGCPENISGSGCGSCLEGFQGCLRLISIGEKVVDPISVQEGVLGSFSDLQIDSCGIIDRCFPSYCEHGGKCSQTWAAFSCDCTDTGYTGATCHSSMYEQSCEAHKYQGKDSSGLYYIDSDGSGPLGPALVYCNMTDTVWTSAQHNGSHLVKVKGLQGDHPQPVMFKYRASMDQLQAIVNHADHCHQELTFHCKKPRLSEHHGGSPVTWWVGTNETHTLNAQNCTCGLEGNCIDPQYHCNCDADQNEWTSDTVVLSHKEHLPVTQIVMTDTDRPHYEAAYSLGPLLCQGDNSFWNSASFNTEISYLHFPTFHGELSADLSFFFKTTASSGVFVENLGITDFIRLELHAPEEVVFSFDVGNGPCEVTLQSPTPLNDNRWHHVRAERNVKEATLRVDQLPQKMQPAPADGPVRLQLSSQLFVGGTASRQRGFLGCIRSLRLNGVALDLEERATVTPGVEPGCAGHCSSYGHLCHNGGRCLEKHAGIQCDCASSAFEGPFCSQEVSAYFGAGSSVIYNFQEHDNNTFNNSSSSLVESSHEELKLTREIATLSFRTTGAPSLLLYVSSFFEEHLTVVLTPDGSLQVRYKLDRHKEPDVLDFDFKNLADGQLHRLKIHRAASVILVEVDQYARKQAILSSGTEFSAVRCLVLGTISELPGVDTDTQLAATRGFTGCLSAVSFGGATPLKAALRPGGAAQVTILGSVIAANSCMEGSAWELMPSFTEGAGSGSNNEGEPLVNANRGILLPSEVKLKKLAAGKKLLEEYQRRNGPARSAEPKRKKKTKKGGNPKTNAAGDGHSAEGVAKDHAGLEPPPLLGTVRAAGVKSDPGPSATEDLERCYQDLVLALDASRIQNEQLCREMEHLKQVNKELQERQEETACMHEALGAEREQYKLSVQMVASEKSSLQSALAHMWQVADGRDLERDHLTSRLQVVAQRMRELEMKLSTISTTETDTELHNLELIKALNRVTLQLQQKSKRCEHLEDENMELRDMLDALLTQKANMDIQMHMCQQVLVEHAELEIQLKSMRELATTFKLERDSLEEELMVERCTGKEKAWQLLEEVGRLREEREQGARQVLELEGELMELRVQLADLQHPAGPSQAEQRLQAQALQLQKELKTLEEHLHLQVEENQSLHLQSLEQQQRLWLLEKKEEEWEQHASDWCKILETMEKEQETKRCMLVCNCELKEQLAQLQDAWQRLSIENDSLAGGTAVVVFILVCLAAITIHIYQQRWLYPKNKADIEKAGAETEISLT</sequence>
<feature type="domain" description="F5/8 type C" evidence="17">
    <location>
        <begin position="11"/>
        <end position="157"/>
    </location>
</feature>
<evidence type="ECO:0000256" key="8">
    <source>
        <dbReference type="ARBA" id="ARBA00022989"/>
    </source>
</evidence>
<evidence type="ECO:0000256" key="14">
    <source>
        <dbReference type="SAM" id="Coils"/>
    </source>
</evidence>
<dbReference type="Gene3D" id="2.60.120.260">
    <property type="entry name" value="Galactose-binding domain-like"/>
    <property type="match status" value="1"/>
</dbReference>
<reference evidence="22" key="1">
    <citation type="submission" date="2025-08" db="UniProtKB">
        <authorList>
            <consortium name="RefSeq"/>
        </authorList>
    </citation>
    <scope>IDENTIFICATION</scope>
    <source>
        <tissue evidence="22">Kidney</tissue>
    </source>
</reference>
<name>A0A1S3GIV3_DIPOR</name>
<dbReference type="Gene3D" id="2.10.25.10">
    <property type="entry name" value="Laminin"/>
    <property type="match status" value="2"/>
</dbReference>
<dbReference type="SUPFAM" id="SSF56496">
    <property type="entry name" value="Fibrinogen C-terminal domain-like"/>
    <property type="match status" value="1"/>
</dbReference>
<dbReference type="SMART" id="SM00282">
    <property type="entry name" value="LamG"/>
    <property type="match status" value="4"/>
</dbReference>
<feature type="domain" description="Laminin G" evidence="18">
    <location>
        <begin position="766"/>
        <end position="931"/>
    </location>
</feature>
<dbReference type="KEGG" id="dord:105998471"/>
<dbReference type="InterPro" id="IPR050372">
    <property type="entry name" value="Neurexin-related_CASP"/>
</dbReference>
<organism evidence="21 22">
    <name type="scientific">Dipodomys ordii</name>
    <name type="common">Ord's kangaroo rat</name>
    <dbReference type="NCBI Taxonomy" id="10020"/>
    <lineage>
        <taxon>Eukaryota</taxon>
        <taxon>Metazoa</taxon>
        <taxon>Chordata</taxon>
        <taxon>Craniata</taxon>
        <taxon>Vertebrata</taxon>
        <taxon>Euteleostomi</taxon>
        <taxon>Mammalia</taxon>
        <taxon>Eutheria</taxon>
        <taxon>Euarchontoglires</taxon>
        <taxon>Glires</taxon>
        <taxon>Rodentia</taxon>
        <taxon>Castorimorpha</taxon>
        <taxon>Heteromyidae</taxon>
        <taxon>Dipodomyinae</taxon>
        <taxon>Dipodomys</taxon>
    </lineage>
</organism>
<dbReference type="CDD" id="cd00110">
    <property type="entry name" value="LamG"/>
    <property type="match status" value="4"/>
</dbReference>
<protein>
    <submittedName>
        <fullName evidence="22">Contactin-associated protein-like 3</fullName>
    </submittedName>
</protein>
<dbReference type="GO" id="GO:0007155">
    <property type="term" value="P:cell adhesion"/>
    <property type="evidence" value="ECO:0007669"/>
    <property type="project" value="UniProtKB-KW"/>
</dbReference>
<dbReference type="SMART" id="SM00231">
    <property type="entry name" value="FA58C"/>
    <property type="match status" value="1"/>
</dbReference>
<keyword evidence="14" id="KW-0175">Coiled coil</keyword>
<evidence type="ECO:0000256" key="4">
    <source>
        <dbReference type="ARBA" id="ARBA00022692"/>
    </source>
</evidence>
<dbReference type="Pfam" id="PF00754">
    <property type="entry name" value="F5_F8_type_C"/>
    <property type="match status" value="1"/>
</dbReference>
<dbReference type="InterPro" id="IPR001791">
    <property type="entry name" value="Laminin_G"/>
</dbReference>
<dbReference type="InterPro" id="IPR000421">
    <property type="entry name" value="FA58C"/>
</dbReference>
<dbReference type="InterPro" id="IPR000742">
    <property type="entry name" value="EGF"/>
</dbReference>
<dbReference type="OrthoDB" id="26719at2759"/>
<evidence type="ECO:0000256" key="9">
    <source>
        <dbReference type="ARBA" id="ARBA00023136"/>
    </source>
</evidence>
<evidence type="ECO:0000259" key="19">
    <source>
        <dbReference type="PROSITE" id="PS50026"/>
    </source>
</evidence>
<dbReference type="FunFam" id="2.60.120.260:FF:000016">
    <property type="entry name" value="Contactin-associated protein-like 4 isoform 1"/>
    <property type="match status" value="1"/>
</dbReference>
<dbReference type="Pfam" id="PF02210">
    <property type="entry name" value="Laminin_G_2"/>
    <property type="match status" value="4"/>
</dbReference>
<evidence type="ECO:0000256" key="15">
    <source>
        <dbReference type="SAM" id="MobiDB-lite"/>
    </source>
</evidence>
<dbReference type="PROSITE" id="PS51406">
    <property type="entry name" value="FIBRINOGEN_C_2"/>
    <property type="match status" value="1"/>
</dbReference>
<keyword evidence="5" id="KW-0732">Signal</keyword>
<dbReference type="SUPFAM" id="SSF49899">
    <property type="entry name" value="Concanavalin A-like lectins/glucanases"/>
    <property type="match status" value="4"/>
</dbReference>
<keyword evidence="21" id="KW-1185">Reference proteome</keyword>
<dbReference type="GeneID" id="105998471"/>
<feature type="domain" description="Fibrinogen C-terminal" evidence="20">
    <location>
        <begin position="564"/>
        <end position="616"/>
    </location>
</feature>
<evidence type="ECO:0000313" key="21">
    <source>
        <dbReference type="Proteomes" id="UP000081671"/>
    </source>
</evidence>
<evidence type="ECO:0000256" key="10">
    <source>
        <dbReference type="ARBA" id="ARBA00023157"/>
    </source>
</evidence>
<dbReference type="SUPFAM" id="SSF49785">
    <property type="entry name" value="Galactose-binding domain-like"/>
    <property type="match status" value="1"/>
</dbReference>